<evidence type="ECO:0000313" key="1">
    <source>
        <dbReference type="EMBL" id="EKX39138.1"/>
    </source>
</evidence>
<dbReference type="KEGG" id="gtt:GUITHDRAFT_114796"/>
<dbReference type="PaxDb" id="55529-EKX39138"/>
<reference evidence="3" key="2">
    <citation type="submission" date="2012-11" db="EMBL/GenBank/DDBJ databases">
        <authorList>
            <person name="Kuo A."/>
            <person name="Curtis B.A."/>
            <person name="Tanifuji G."/>
            <person name="Burki F."/>
            <person name="Gruber A."/>
            <person name="Irimia M."/>
            <person name="Maruyama S."/>
            <person name="Arias M.C."/>
            <person name="Ball S.G."/>
            <person name="Gile G.H."/>
            <person name="Hirakawa Y."/>
            <person name="Hopkins J.F."/>
            <person name="Rensing S.A."/>
            <person name="Schmutz J."/>
            <person name="Symeonidi A."/>
            <person name="Elias M."/>
            <person name="Eveleigh R.J."/>
            <person name="Herman E.K."/>
            <person name="Klute M.J."/>
            <person name="Nakayama T."/>
            <person name="Obornik M."/>
            <person name="Reyes-Prieto A."/>
            <person name="Armbrust E.V."/>
            <person name="Aves S.J."/>
            <person name="Beiko R.G."/>
            <person name="Coutinho P."/>
            <person name="Dacks J.B."/>
            <person name="Durnford D.G."/>
            <person name="Fast N.M."/>
            <person name="Green B.R."/>
            <person name="Grisdale C."/>
            <person name="Hempe F."/>
            <person name="Henrissat B."/>
            <person name="Hoppner M.P."/>
            <person name="Ishida K.-I."/>
            <person name="Kim E."/>
            <person name="Koreny L."/>
            <person name="Kroth P.G."/>
            <person name="Liu Y."/>
            <person name="Malik S.-B."/>
            <person name="Maier U.G."/>
            <person name="McRose D."/>
            <person name="Mock T."/>
            <person name="Neilson J.A."/>
            <person name="Onodera N.T."/>
            <person name="Poole A.M."/>
            <person name="Pritham E.J."/>
            <person name="Richards T.A."/>
            <person name="Rocap G."/>
            <person name="Roy S.W."/>
            <person name="Sarai C."/>
            <person name="Schaack S."/>
            <person name="Shirato S."/>
            <person name="Slamovits C.H."/>
            <person name="Spencer D.F."/>
            <person name="Suzuki S."/>
            <person name="Worden A.Z."/>
            <person name="Zauner S."/>
            <person name="Barry K."/>
            <person name="Bell C."/>
            <person name="Bharti A.K."/>
            <person name="Crow J.A."/>
            <person name="Grimwood J."/>
            <person name="Kramer R."/>
            <person name="Lindquist E."/>
            <person name="Lucas S."/>
            <person name="Salamov A."/>
            <person name="McFadden G.I."/>
            <person name="Lane C.E."/>
            <person name="Keeling P.J."/>
            <person name="Gray M.W."/>
            <person name="Grigoriev I.V."/>
            <person name="Archibald J.M."/>
        </authorList>
    </citation>
    <scope>NUCLEOTIDE SEQUENCE</scope>
    <source>
        <strain evidence="3">CCMP2712</strain>
    </source>
</reference>
<reference evidence="2" key="3">
    <citation type="submission" date="2015-06" db="UniProtKB">
        <authorList>
            <consortium name="EnsemblProtists"/>
        </authorList>
    </citation>
    <scope>IDENTIFICATION</scope>
</reference>
<proteinExistence type="predicted"/>
<sequence length="156" mass="18183">MQSYYSGILQRPVHERKEALDISKEAERLEKMLPSSEAEEIDIGKEERLPLNQEFKDIESLDGQHSQVEALDLHERLKEGNMNLSMFNLKFFFHPKKSEDEGLWNDFKSMALEPSSEAYEDVEGQICEGERVQDLQREVEREGMQQSQELFTISEA</sequence>
<accession>L1ISC0</accession>
<dbReference type="RefSeq" id="XP_005826118.1">
    <property type="nucleotide sequence ID" value="XM_005826061.1"/>
</dbReference>
<dbReference type="EMBL" id="JH993042">
    <property type="protein sequence ID" value="EKX39138.1"/>
    <property type="molecule type" value="Genomic_DNA"/>
</dbReference>
<dbReference type="Proteomes" id="UP000011087">
    <property type="component" value="Unassembled WGS sequence"/>
</dbReference>
<protein>
    <submittedName>
        <fullName evidence="1 2">Uncharacterized protein</fullName>
    </submittedName>
</protein>
<dbReference type="HOGENOM" id="CLU_1690083_0_0_1"/>
<dbReference type="EnsemblProtists" id="EKX39138">
    <property type="protein sequence ID" value="EKX39138"/>
    <property type="gene ID" value="GUITHDRAFT_114796"/>
</dbReference>
<gene>
    <name evidence="1" type="ORF">GUITHDRAFT_114796</name>
</gene>
<dbReference type="AlphaFoldDB" id="L1ISC0"/>
<reference evidence="1 3" key="1">
    <citation type="journal article" date="2012" name="Nature">
        <title>Algal genomes reveal evolutionary mosaicism and the fate of nucleomorphs.</title>
        <authorList>
            <consortium name="DOE Joint Genome Institute"/>
            <person name="Curtis B.A."/>
            <person name="Tanifuji G."/>
            <person name="Burki F."/>
            <person name="Gruber A."/>
            <person name="Irimia M."/>
            <person name="Maruyama S."/>
            <person name="Arias M.C."/>
            <person name="Ball S.G."/>
            <person name="Gile G.H."/>
            <person name="Hirakawa Y."/>
            <person name="Hopkins J.F."/>
            <person name="Kuo A."/>
            <person name="Rensing S.A."/>
            <person name="Schmutz J."/>
            <person name="Symeonidi A."/>
            <person name="Elias M."/>
            <person name="Eveleigh R.J."/>
            <person name="Herman E.K."/>
            <person name="Klute M.J."/>
            <person name="Nakayama T."/>
            <person name="Obornik M."/>
            <person name="Reyes-Prieto A."/>
            <person name="Armbrust E.V."/>
            <person name="Aves S.J."/>
            <person name="Beiko R.G."/>
            <person name="Coutinho P."/>
            <person name="Dacks J.B."/>
            <person name="Durnford D.G."/>
            <person name="Fast N.M."/>
            <person name="Green B.R."/>
            <person name="Grisdale C.J."/>
            <person name="Hempel F."/>
            <person name="Henrissat B."/>
            <person name="Hoppner M.P."/>
            <person name="Ishida K."/>
            <person name="Kim E."/>
            <person name="Koreny L."/>
            <person name="Kroth P.G."/>
            <person name="Liu Y."/>
            <person name="Malik S.B."/>
            <person name="Maier U.G."/>
            <person name="McRose D."/>
            <person name="Mock T."/>
            <person name="Neilson J.A."/>
            <person name="Onodera N.T."/>
            <person name="Poole A.M."/>
            <person name="Pritham E.J."/>
            <person name="Richards T.A."/>
            <person name="Rocap G."/>
            <person name="Roy S.W."/>
            <person name="Sarai C."/>
            <person name="Schaack S."/>
            <person name="Shirato S."/>
            <person name="Slamovits C.H."/>
            <person name="Spencer D.F."/>
            <person name="Suzuki S."/>
            <person name="Worden A.Z."/>
            <person name="Zauner S."/>
            <person name="Barry K."/>
            <person name="Bell C."/>
            <person name="Bharti A.K."/>
            <person name="Crow J.A."/>
            <person name="Grimwood J."/>
            <person name="Kramer R."/>
            <person name="Lindquist E."/>
            <person name="Lucas S."/>
            <person name="Salamov A."/>
            <person name="McFadden G.I."/>
            <person name="Lane C.E."/>
            <person name="Keeling P.J."/>
            <person name="Gray M.W."/>
            <person name="Grigoriev I.V."/>
            <person name="Archibald J.M."/>
        </authorList>
    </citation>
    <scope>NUCLEOTIDE SEQUENCE</scope>
    <source>
        <strain evidence="1 3">CCMP2712</strain>
    </source>
</reference>
<evidence type="ECO:0000313" key="3">
    <source>
        <dbReference type="Proteomes" id="UP000011087"/>
    </source>
</evidence>
<name>L1ISC0_GUITC</name>
<keyword evidence="3" id="KW-1185">Reference proteome</keyword>
<organism evidence="1">
    <name type="scientific">Guillardia theta (strain CCMP2712)</name>
    <name type="common">Cryptophyte</name>
    <dbReference type="NCBI Taxonomy" id="905079"/>
    <lineage>
        <taxon>Eukaryota</taxon>
        <taxon>Cryptophyceae</taxon>
        <taxon>Pyrenomonadales</taxon>
        <taxon>Geminigeraceae</taxon>
        <taxon>Guillardia</taxon>
    </lineage>
</organism>
<dbReference type="GeneID" id="17295878"/>
<evidence type="ECO:0000313" key="2">
    <source>
        <dbReference type="EnsemblProtists" id="EKX39138"/>
    </source>
</evidence>